<dbReference type="Proteomes" id="UP000814010">
    <property type="component" value="Unassembled WGS sequence"/>
</dbReference>
<dbReference type="EMBL" id="WKAE01000288">
    <property type="protein sequence ID" value="MCF5631628.1"/>
    <property type="molecule type" value="Genomic_DNA"/>
</dbReference>
<accession>A0A9Q4FJ67</accession>
<proteinExistence type="predicted"/>
<reference evidence="1" key="1">
    <citation type="submission" date="2019-11" db="EMBL/GenBank/DDBJ databases">
        <title>Epiphytic Pseudomonas syringae from cherry orchards.</title>
        <authorList>
            <person name="Hulin M.T."/>
        </authorList>
    </citation>
    <scope>NUCLEOTIDE SEQUENCE</scope>
    <source>
        <strain evidence="1">PA-2-5E</strain>
    </source>
</reference>
<evidence type="ECO:0000313" key="2">
    <source>
        <dbReference type="Proteomes" id="UP000814010"/>
    </source>
</evidence>
<protein>
    <submittedName>
        <fullName evidence="1">Uncharacterized protein</fullName>
    </submittedName>
</protein>
<dbReference type="AlphaFoldDB" id="A0A9Q4FJ67"/>
<organism evidence="1 2">
    <name type="scientific">Pseudomonas syringae</name>
    <dbReference type="NCBI Taxonomy" id="317"/>
    <lineage>
        <taxon>Bacteria</taxon>
        <taxon>Pseudomonadati</taxon>
        <taxon>Pseudomonadota</taxon>
        <taxon>Gammaproteobacteria</taxon>
        <taxon>Pseudomonadales</taxon>
        <taxon>Pseudomonadaceae</taxon>
        <taxon>Pseudomonas</taxon>
    </lineage>
</organism>
<sequence>MPFWTLRGNAFPFPRSSLFAKTLFQTTHFRLSYRPFREQVRSYGLRPESKAYLCITPSGTRVICYSGLNKCACPARYNDDSLK</sequence>
<gene>
    <name evidence="1" type="ORF">GIV53_20500</name>
</gene>
<comment type="caution">
    <text evidence="1">The sequence shown here is derived from an EMBL/GenBank/DDBJ whole genome shotgun (WGS) entry which is preliminary data.</text>
</comment>
<name>A0A9Q4FJ67_PSESX</name>
<evidence type="ECO:0000313" key="1">
    <source>
        <dbReference type="EMBL" id="MCF5631628.1"/>
    </source>
</evidence>